<accession>A4A3A0</accession>
<comment type="caution">
    <text evidence="2">The sequence shown here is derived from an EMBL/GenBank/DDBJ whole genome shotgun (WGS) entry which is preliminary data.</text>
</comment>
<gene>
    <name evidence="2" type="ORF">KT71_15926</name>
</gene>
<evidence type="ECO:0000313" key="2">
    <source>
        <dbReference type="EMBL" id="EAQ99173.1"/>
    </source>
</evidence>
<dbReference type="RefSeq" id="WP_008295619.1">
    <property type="nucleotide sequence ID" value="NZ_CM002299.1"/>
</dbReference>
<dbReference type="STRING" id="314285.KT71_15926"/>
<evidence type="ECO:0000313" key="3">
    <source>
        <dbReference type="Proteomes" id="UP000019205"/>
    </source>
</evidence>
<dbReference type="AlphaFoldDB" id="A4A3A0"/>
<dbReference type="Pfam" id="PF13455">
    <property type="entry name" value="MUG113"/>
    <property type="match status" value="1"/>
</dbReference>
<sequence length="396" mass="44909">MVGKTFTDEDDALLAELGVEAEKKQVLARTPREERIIAGFEEIQRFAEEHGRAPQHGEDRDIFERLYAVRLDRIRALEECRNLVEAMDHQSLLGATSKPSCEDENDLDDDALLAELGVEQAAAPITELKHVRSSVEKKAAEEIARRNRCEDFDLFKPIFERVQEELDAGVRSTRPFELKAEIEEGRLFIVGGQKAYVAEMGELTLTDQGRTDARLRVIFDNGTESNMLMRSLQRALNKDEAGRRITESDAGPLFTDNPVDGDESSGTIYVLRSRSDLPIVDENRDLIHKIGVTNLDVKRRIAGARLQPTFLMADVDIVATYDLFNINRVKLENLLHRIFGPARLDITITDRFGNPVEPREWFMVPLFVIDEAVERIKDKTIQDYVYDPATAALLKL</sequence>
<dbReference type="eggNOG" id="COG0226">
    <property type="taxonomic scope" value="Bacteria"/>
</dbReference>
<name>A4A3A0_9GAMM</name>
<feature type="domain" description="Bacteriophage T5 Orf172 DNA-binding" evidence="1">
    <location>
        <begin position="282"/>
        <end position="376"/>
    </location>
</feature>
<dbReference type="InterPro" id="IPR018306">
    <property type="entry name" value="Phage_T5_Orf172_DNA-bd"/>
</dbReference>
<reference evidence="2 3" key="1">
    <citation type="journal article" date="2007" name="Proc. Natl. Acad. Sci. U.S.A.">
        <title>Characterization of a marine gammaproteobacterium capable of aerobic anoxygenic photosynthesis.</title>
        <authorList>
            <person name="Fuchs B.M."/>
            <person name="Spring S."/>
            <person name="Teeling H."/>
            <person name="Quast C."/>
            <person name="Wulf J."/>
            <person name="Schattenhofer M."/>
            <person name="Yan S."/>
            <person name="Ferriera S."/>
            <person name="Johnson J."/>
            <person name="Glockner F.O."/>
            <person name="Amann R."/>
        </authorList>
    </citation>
    <scope>NUCLEOTIDE SEQUENCE [LARGE SCALE GENOMIC DNA]</scope>
    <source>
        <strain evidence="2">KT71</strain>
    </source>
</reference>
<organism evidence="2 3">
    <name type="scientific">Congregibacter litoralis KT71</name>
    <dbReference type="NCBI Taxonomy" id="314285"/>
    <lineage>
        <taxon>Bacteria</taxon>
        <taxon>Pseudomonadati</taxon>
        <taxon>Pseudomonadota</taxon>
        <taxon>Gammaproteobacteria</taxon>
        <taxon>Cellvibrionales</taxon>
        <taxon>Halieaceae</taxon>
        <taxon>Congregibacter</taxon>
    </lineage>
</organism>
<dbReference type="SMART" id="SM00974">
    <property type="entry name" value="T5orf172"/>
    <property type="match status" value="1"/>
</dbReference>
<dbReference type="Proteomes" id="UP000019205">
    <property type="component" value="Chromosome"/>
</dbReference>
<keyword evidence="3" id="KW-1185">Reference proteome</keyword>
<reference evidence="2 3" key="2">
    <citation type="journal article" date="2009" name="PLoS ONE">
        <title>The photosynthetic apparatus and its regulation in the aerobic gammaproteobacterium Congregibacter litoralis gen. nov., sp. nov.</title>
        <authorList>
            <person name="Spring S."/>
            <person name="Lunsdorf H."/>
            <person name="Fuchs B.M."/>
            <person name="Tindall B.J."/>
        </authorList>
    </citation>
    <scope>NUCLEOTIDE SEQUENCE [LARGE SCALE GENOMIC DNA]</scope>
    <source>
        <strain evidence="2">KT71</strain>
    </source>
</reference>
<dbReference type="EMBL" id="AAOA02000001">
    <property type="protein sequence ID" value="EAQ99173.1"/>
    <property type="molecule type" value="Genomic_DNA"/>
</dbReference>
<evidence type="ECO:0000259" key="1">
    <source>
        <dbReference type="SMART" id="SM00974"/>
    </source>
</evidence>
<protein>
    <submittedName>
        <fullName evidence="2">T5domain protein</fullName>
    </submittedName>
</protein>
<proteinExistence type="predicted"/>
<dbReference type="HOGENOM" id="CLU_042626_0_0_6"/>